<organism evidence="2 3">
    <name type="scientific">Acinetobacter radioresistens</name>
    <dbReference type="NCBI Taxonomy" id="40216"/>
    <lineage>
        <taxon>Bacteria</taxon>
        <taxon>Pseudomonadati</taxon>
        <taxon>Pseudomonadota</taxon>
        <taxon>Gammaproteobacteria</taxon>
        <taxon>Moraxellales</taxon>
        <taxon>Moraxellaceae</taxon>
        <taxon>Acinetobacter</taxon>
    </lineage>
</organism>
<dbReference type="AlphaFoldDB" id="A0A3D3G023"/>
<feature type="transmembrane region" description="Helical" evidence="1">
    <location>
        <begin position="44"/>
        <end position="62"/>
    </location>
</feature>
<dbReference type="GeneID" id="56306114"/>
<keyword evidence="1" id="KW-0812">Transmembrane</keyword>
<proteinExistence type="predicted"/>
<dbReference type="RefSeq" id="WP_111281596.1">
    <property type="nucleotide sequence ID" value="NZ_CP030031.1"/>
</dbReference>
<evidence type="ECO:0000313" key="2">
    <source>
        <dbReference type="EMBL" id="HCM31383.1"/>
    </source>
</evidence>
<name>A0A3D3G023_ACIRA</name>
<reference evidence="2 3" key="1">
    <citation type="journal article" date="2018" name="Nat. Biotechnol.">
        <title>A standardized bacterial taxonomy based on genome phylogeny substantially revises the tree of life.</title>
        <authorList>
            <person name="Parks D.H."/>
            <person name="Chuvochina M."/>
            <person name="Waite D.W."/>
            <person name="Rinke C."/>
            <person name="Skarshewski A."/>
            <person name="Chaumeil P.A."/>
            <person name="Hugenholtz P."/>
        </authorList>
    </citation>
    <scope>NUCLEOTIDE SEQUENCE [LARGE SCALE GENOMIC DNA]</scope>
    <source>
        <strain evidence="2">UBA10045</strain>
    </source>
</reference>
<comment type="caution">
    <text evidence="2">The sequence shown here is derived from an EMBL/GenBank/DDBJ whole genome shotgun (WGS) entry which is preliminary data.</text>
</comment>
<evidence type="ECO:0000256" key="1">
    <source>
        <dbReference type="SAM" id="Phobius"/>
    </source>
</evidence>
<evidence type="ECO:0000313" key="3">
    <source>
        <dbReference type="Proteomes" id="UP000262257"/>
    </source>
</evidence>
<feature type="transmembrane region" description="Helical" evidence="1">
    <location>
        <begin position="14"/>
        <end position="32"/>
    </location>
</feature>
<gene>
    <name evidence="2" type="ORF">DIC32_07290</name>
</gene>
<dbReference type="Proteomes" id="UP000262257">
    <property type="component" value="Unassembled WGS sequence"/>
</dbReference>
<dbReference type="KEGG" id="arj:DOM24_08465"/>
<sequence length="94" mass="11276">MDKKKSEWLSIREIFYICLAAYAYSVWISWVLPDYLPFAKAENIYFSALLGFIFLIFYIVLVPGLRSKRRQKRINYLSYVLLLGYWIIKKIGEH</sequence>
<keyword evidence="1" id="KW-0472">Membrane</keyword>
<dbReference type="EMBL" id="DPXL01000091">
    <property type="protein sequence ID" value="HCM31383.1"/>
    <property type="molecule type" value="Genomic_DNA"/>
</dbReference>
<keyword evidence="1" id="KW-1133">Transmembrane helix</keyword>
<protein>
    <submittedName>
        <fullName evidence="2">Uncharacterized protein</fullName>
    </submittedName>
</protein>
<accession>A0A3D3G023</accession>